<feature type="region of interest" description="Disordered" evidence="1">
    <location>
        <begin position="27"/>
        <end position="52"/>
    </location>
</feature>
<name>A0A8K0TIA6_9PEZI</name>
<accession>A0A8K0TIA6</accession>
<keyword evidence="3" id="KW-1185">Reference proteome</keyword>
<evidence type="ECO:0000313" key="3">
    <source>
        <dbReference type="Proteomes" id="UP000813385"/>
    </source>
</evidence>
<protein>
    <submittedName>
        <fullName evidence="2">Uncharacterized protein</fullName>
    </submittedName>
</protein>
<evidence type="ECO:0000313" key="2">
    <source>
        <dbReference type="EMBL" id="KAH7367221.1"/>
    </source>
</evidence>
<dbReference type="AlphaFoldDB" id="A0A8K0TIA6"/>
<reference evidence="2" key="1">
    <citation type="journal article" date="2021" name="Nat. Commun.">
        <title>Genetic determinants of endophytism in the Arabidopsis root mycobiome.</title>
        <authorList>
            <person name="Mesny F."/>
            <person name="Miyauchi S."/>
            <person name="Thiergart T."/>
            <person name="Pickel B."/>
            <person name="Atanasova L."/>
            <person name="Karlsson M."/>
            <person name="Huettel B."/>
            <person name="Barry K.W."/>
            <person name="Haridas S."/>
            <person name="Chen C."/>
            <person name="Bauer D."/>
            <person name="Andreopoulos W."/>
            <person name="Pangilinan J."/>
            <person name="LaButti K."/>
            <person name="Riley R."/>
            <person name="Lipzen A."/>
            <person name="Clum A."/>
            <person name="Drula E."/>
            <person name="Henrissat B."/>
            <person name="Kohler A."/>
            <person name="Grigoriev I.V."/>
            <person name="Martin F.M."/>
            <person name="Hacquard S."/>
        </authorList>
    </citation>
    <scope>NUCLEOTIDE SEQUENCE</scope>
    <source>
        <strain evidence="2">MPI-CAGE-AT-0016</strain>
    </source>
</reference>
<dbReference type="Proteomes" id="UP000813385">
    <property type="component" value="Unassembled WGS sequence"/>
</dbReference>
<dbReference type="EMBL" id="JAGPXD010000002">
    <property type="protein sequence ID" value="KAH7367221.1"/>
    <property type="molecule type" value="Genomic_DNA"/>
</dbReference>
<gene>
    <name evidence="2" type="ORF">B0T11DRAFT_51538</name>
</gene>
<proteinExistence type="predicted"/>
<feature type="compositionally biased region" description="Basic residues" evidence="1">
    <location>
        <begin position="38"/>
        <end position="48"/>
    </location>
</feature>
<evidence type="ECO:0000256" key="1">
    <source>
        <dbReference type="SAM" id="MobiDB-lite"/>
    </source>
</evidence>
<comment type="caution">
    <text evidence="2">The sequence shown here is derived from an EMBL/GenBank/DDBJ whole genome shotgun (WGS) entry which is preliminary data.</text>
</comment>
<sequence>MSMYSSANQDGRSWLETMARRRCIQGITSSESPGMSHHPPRRGPHKPIKTPPLGSKQAVLATYHHSPCRLTAFSTLQCPSMSAPLRQETHHPGDANASTHATLAYTWGPPNWSNGTLVFSCSTAAAGPGIPTADNSRLHTVCWCGQHPHYPVCDCGASHRLLPGRFQWKPPSLSRILTVGTEDWPRTSFPPLPQSHCSGPWGVKICYNSFNGALKLLITILIASP</sequence>
<organism evidence="2 3">
    <name type="scientific">Plectosphaerella cucumerina</name>
    <dbReference type="NCBI Taxonomy" id="40658"/>
    <lineage>
        <taxon>Eukaryota</taxon>
        <taxon>Fungi</taxon>
        <taxon>Dikarya</taxon>
        <taxon>Ascomycota</taxon>
        <taxon>Pezizomycotina</taxon>
        <taxon>Sordariomycetes</taxon>
        <taxon>Hypocreomycetidae</taxon>
        <taxon>Glomerellales</taxon>
        <taxon>Plectosphaerellaceae</taxon>
        <taxon>Plectosphaerella</taxon>
    </lineage>
</organism>